<accession>A0A7C5L8E9</accession>
<dbReference type="AlphaFoldDB" id="A0A7C5L8E9"/>
<comment type="caution">
    <text evidence="1">The sequence shown here is derived from an EMBL/GenBank/DDBJ whole genome shotgun (WGS) entry which is preliminary data.</text>
</comment>
<dbReference type="EMBL" id="DRWN01000068">
    <property type="protein sequence ID" value="HHK69105.1"/>
    <property type="molecule type" value="Genomic_DNA"/>
</dbReference>
<evidence type="ECO:0000313" key="1">
    <source>
        <dbReference type="EMBL" id="HHK69105.1"/>
    </source>
</evidence>
<reference evidence="1" key="1">
    <citation type="journal article" date="2020" name="mSystems">
        <title>Genome- and Community-Level Interaction Insights into Carbon Utilization and Element Cycling Functions of Hydrothermarchaeota in Hydrothermal Sediment.</title>
        <authorList>
            <person name="Zhou Z."/>
            <person name="Liu Y."/>
            <person name="Xu W."/>
            <person name="Pan J."/>
            <person name="Luo Z.H."/>
            <person name="Li M."/>
        </authorList>
    </citation>
    <scope>NUCLEOTIDE SEQUENCE [LARGE SCALE GENOMIC DNA]</scope>
    <source>
        <strain evidence="1">SpSt-1056</strain>
    </source>
</reference>
<organism evidence="1">
    <name type="scientific">Caldiarchaeum subterraneum</name>
    <dbReference type="NCBI Taxonomy" id="311458"/>
    <lineage>
        <taxon>Archaea</taxon>
        <taxon>Nitrososphaerota</taxon>
        <taxon>Candidatus Caldarchaeales</taxon>
        <taxon>Candidatus Caldarchaeaceae</taxon>
        <taxon>Candidatus Caldarchaeum</taxon>
    </lineage>
</organism>
<sequence>MVGVRVAVLAVAVIIVAAVAVLLLMPAPPPTTEATTTQLTSPQTNIVSLTLYLNDYGFNASKGGPKITVFVGDTIRIRLIGNSSGPAVHDFVLDDKSPSPYNVKSDRLRRGQEQVIEFLANVAGVYKYYCSVAPPAGPSHRERGQEAVIEIMPRG</sequence>
<proteinExistence type="predicted"/>
<evidence type="ECO:0008006" key="2">
    <source>
        <dbReference type="Google" id="ProtNLM"/>
    </source>
</evidence>
<gene>
    <name evidence="1" type="ORF">ENM11_08185</name>
</gene>
<dbReference type="InterPro" id="IPR008972">
    <property type="entry name" value="Cupredoxin"/>
</dbReference>
<name>A0A7C5L8E9_CALS0</name>
<dbReference type="Gene3D" id="2.60.40.420">
    <property type="entry name" value="Cupredoxins - blue copper proteins"/>
    <property type="match status" value="1"/>
</dbReference>
<dbReference type="SUPFAM" id="SSF49503">
    <property type="entry name" value="Cupredoxins"/>
    <property type="match status" value="1"/>
</dbReference>
<protein>
    <recommendedName>
        <fullName evidence="2">Blue (type 1) copper domain-containing protein</fullName>
    </recommendedName>
</protein>